<feature type="domain" description="Protein kinase" evidence="4">
    <location>
        <begin position="14"/>
        <end position="274"/>
    </location>
</feature>
<evidence type="ECO:0000313" key="6">
    <source>
        <dbReference type="Proteomes" id="UP000077315"/>
    </source>
</evidence>
<organism evidence="5 6">
    <name type="scientific">Phycomyces blakesleeanus (strain ATCC 8743b / DSM 1359 / FGSC 10004 / NBRC 33097 / NRRL 1555)</name>
    <dbReference type="NCBI Taxonomy" id="763407"/>
    <lineage>
        <taxon>Eukaryota</taxon>
        <taxon>Fungi</taxon>
        <taxon>Fungi incertae sedis</taxon>
        <taxon>Mucoromycota</taxon>
        <taxon>Mucoromycotina</taxon>
        <taxon>Mucoromycetes</taxon>
        <taxon>Mucorales</taxon>
        <taxon>Phycomycetaceae</taxon>
        <taxon>Phycomyces</taxon>
    </lineage>
</organism>
<dbReference type="InParanoid" id="A0A167R1C6"/>
<keyword evidence="3" id="KW-0067">ATP-binding</keyword>
<dbReference type="PANTHER" id="PTHR45832">
    <property type="entry name" value="SERINE/THREONINE-PROTEIN KINASE SAMKA-RELATED-RELATED"/>
    <property type="match status" value="1"/>
</dbReference>
<comment type="similarity">
    <text evidence="1">Belongs to the protein kinase superfamily. STE Ser/Thr protein kinase family. STE20 subfamily.</text>
</comment>
<dbReference type="Proteomes" id="UP000077315">
    <property type="component" value="Unassembled WGS sequence"/>
</dbReference>
<dbReference type="RefSeq" id="XP_018298664.1">
    <property type="nucleotide sequence ID" value="XM_018437384.1"/>
</dbReference>
<dbReference type="InterPro" id="IPR020635">
    <property type="entry name" value="Tyr_kinase_cat_dom"/>
</dbReference>
<dbReference type="EMBL" id="KV440971">
    <property type="protein sequence ID" value="OAD80624.1"/>
    <property type="molecule type" value="Genomic_DNA"/>
</dbReference>
<keyword evidence="6" id="KW-1185">Reference proteome</keyword>
<reference evidence="6" key="1">
    <citation type="submission" date="2015-06" db="EMBL/GenBank/DDBJ databases">
        <title>Expansion of signal transduction pathways in fungi by whole-genome duplication.</title>
        <authorList>
            <consortium name="DOE Joint Genome Institute"/>
            <person name="Corrochano L.M."/>
            <person name="Kuo A."/>
            <person name="Marcet-Houben M."/>
            <person name="Polaino S."/>
            <person name="Salamov A."/>
            <person name="Villalobos J.M."/>
            <person name="Alvarez M.I."/>
            <person name="Avalos J."/>
            <person name="Benito E.P."/>
            <person name="Benoit I."/>
            <person name="Burger G."/>
            <person name="Camino L.P."/>
            <person name="Canovas D."/>
            <person name="Cerda-Olmedo E."/>
            <person name="Cheng J.-F."/>
            <person name="Dominguez A."/>
            <person name="Elias M."/>
            <person name="Eslava A.P."/>
            <person name="Glaser F."/>
            <person name="Grimwood J."/>
            <person name="Gutierrez G."/>
            <person name="Heitman J."/>
            <person name="Henrissat B."/>
            <person name="Iturriaga E.A."/>
            <person name="Lang B.F."/>
            <person name="Lavin J.L."/>
            <person name="Lee S."/>
            <person name="Li W."/>
            <person name="Lindquist E."/>
            <person name="Lopez-Garcia S."/>
            <person name="Luque E.M."/>
            <person name="Marcos A.T."/>
            <person name="Martin J."/>
            <person name="McCluskey K."/>
            <person name="Medina H.R."/>
            <person name="Miralles-Duran A."/>
            <person name="Miyazaki A."/>
            <person name="Munoz-Torres E."/>
            <person name="Oguiza J.A."/>
            <person name="Ohm R."/>
            <person name="Olmedo M."/>
            <person name="Orejas M."/>
            <person name="Ortiz-Castellanos L."/>
            <person name="Pisabarro A.G."/>
            <person name="Rodriguez-Romero J."/>
            <person name="Ruiz-Herrera J."/>
            <person name="Ruiz-Vazquez R."/>
            <person name="Sanz C."/>
            <person name="Schackwitz W."/>
            <person name="Schmutz J."/>
            <person name="Shahriari M."/>
            <person name="Shelest E."/>
            <person name="Silva-Franco F."/>
            <person name="Soanes D."/>
            <person name="Syed K."/>
            <person name="Tagua V.G."/>
            <person name="Talbot N.J."/>
            <person name="Thon M."/>
            <person name="De vries R.P."/>
            <person name="Wiebenga A."/>
            <person name="Yadav J.S."/>
            <person name="Braun E.L."/>
            <person name="Baker S."/>
            <person name="Garre V."/>
            <person name="Horwitz B."/>
            <person name="Torres-Martinez S."/>
            <person name="Idnurm A."/>
            <person name="Herrera-Estrella A."/>
            <person name="Gabaldon T."/>
            <person name="Grigoriev I.V."/>
        </authorList>
    </citation>
    <scope>NUCLEOTIDE SEQUENCE [LARGE SCALE GENOMIC DNA]</scope>
    <source>
        <strain evidence="6">NRRL 1555(-)</strain>
    </source>
</reference>
<dbReference type="Gene3D" id="1.10.510.10">
    <property type="entry name" value="Transferase(Phosphotransferase) domain 1"/>
    <property type="match status" value="1"/>
</dbReference>
<dbReference type="InterPro" id="IPR011009">
    <property type="entry name" value="Kinase-like_dom_sf"/>
</dbReference>
<evidence type="ECO:0000313" key="5">
    <source>
        <dbReference type="EMBL" id="OAD80624.1"/>
    </source>
</evidence>
<dbReference type="SMART" id="SM00219">
    <property type="entry name" value="TyrKc"/>
    <property type="match status" value="1"/>
</dbReference>
<dbReference type="GeneID" id="28998290"/>
<accession>A0A167R1C6</accession>
<feature type="non-terminal residue" evidence="5">
    <location>
        <position position="1"/>
    </location>
</feature>
<dbReference type="Gene3D" id="3.30.200.20">
    <property type="entry name" value="Phosphorylase Kinase, domain 1"/>
    <property type="match status" value="1"/>
</dbReference>
<dbReference type="GO" id="GO:0005524">
    <property type="term" value="F:ATP binding"/>
    <property type="evidence" value="ECO:0007669"/>
    <property type="project" value="UniProtKB-KW"/>
</dbReference>
<sequence>LDDLVDPTDPTRIYNEFNLIAQGESGQLYSAKCIHTNQTVAVKKIPITSIEKLSKIRNELVTMKSSRHPNVVEYIATYRTQNEVWVVMECMDIALSDILSTKSCEGKPCLREDQIGRVARELLRALCRIHRLGRVHRDIRSDNVLLNMRGEVKIADFGHCAQLTQNSPHRNSVVGTPYWMAPEVIKGQNYAYKADIWSLGIVLMEMAQGNPPYVDSPPLRALCLIASHGSPDLDDPKIWSGHFKHFLAECTTIDPTKRPDAATLLKVSKRKKGN</sequence>
<dbReference type="OrthoDB" id="248923at2759"/>
<dbReference type="GO" id="GO:0004713">
    <property type="term" value="F:protein tyrosine kinase activity"/>
    <property type="evidence" value="ECO:0007669"/>
    <property type="project" value="InterPro"/>
</dbReference>
<dbReference type="InterPro" id="IPR051931">
    <property type="entry name" value="PAK3-like"/>
</dbReference>
<dbReference type="VEuPathDB" id="FungiDB:PHYBLDRAFT_17499"/>
<dbReference type="InterPro" id="IPR000719">
    <property type="entry name" value="Prot_kinase_dom"/>
</dbReference>
<keyword evidence="2" id="KW-0547">Nucleotide-binding</keyword>
<evidence type="ECO:0000256" key="2">
    <source>
        <dbReference type="ARBA" id="ARBA00022741"/>
    </source>
</evidence>
<dbReference type="PIRSF" id="PIRSF000654">
    <property type="entry name" value="Integrin-linked_kinase"/>
    <property type="match status" value="1"/>
</dbReference>
<evidence type="ECO:0000256" key="1">
    <source>
        <dbReference type="ARBA" id="ARBA00008874"/>
    </source>
</evidence>
<name>A0A167R1C6_PHYB8</name>
<dbReference type="PROSITE" id="PS50011">
    <property type="entry name" value="PROTEIN_KINASE_DOM"/>
    <property type="match status" value="1"/>
</dbReference>
<evidence type="ECO:0000259" key="4">
    <source>
        <dbReference type="PROSITE" id="PS50011"/>
    </source>
</evidence>
<dbReference type="AlphaFoldDB" id="A0A167R1C6"/>
<gene>
    <name evidence="5" type="ORF">PHYBLDRAFT_17499</name>
</gene>
<proteinExistence type="inferred from homology"/>
<dbReference type="STRING" id="763407.A0A167R1C6"/>
<protein>
    <recommendedName>
        <fullName evidence="4">Protein kinase domain-containing protein</fullName>
    </recommendedName>
</protein>
<dbReference type="SUPFAM" id="SSF56112">
    <property type="entry name" value="Protein kinase-like (PK-like)"/>
    <property type="match status" value="1"/>
</dbReference>
<evidence type="ECO:0000256" key="3">
    <source>
        <dbReference type="ARBA" id="ARBA00022840"/>
    </source>
</evidence>
<dbReference type="Pfam" id="PF00069">
    <property type="entry name" value="Pkinase"/>
    <property type="match status" value="1"/>
</dbReference>
<dbReference type="PANTHER" id="PTHR45832:SF22">
    <property type="entry name" value="SERINE_THREONINE-PROTEIN KINASE SAMKA-RELATED"/>
    <property type="match status" value="1"/>
</dbReference>